<dbReference type="FunFam" id="1.10.10.60:FF:000007">
    <property type="entry name" value="Two-component response regulator"/>
    <property type="match status" value="1"/>
</dbReference>
<dbReference type="GO" id="GO:0005634">
    <property type="term" value="C:nucleus"/>
    <property type="evidence" value="ECO:0007669"/>
    <property type="project" value="UniProtKB-SubCell"/>
</dbReference>
<evidence type="ECO:0000313" key="13">
    <source>
        <dbReference type="RefSeq" id="XP_020084400.1"/>
    </source>
</evidence>
<evidence type="ECO:0000256" key="6">
    <source>
        <dbReference type="PROSITE-ProRule" id="PRU00169"/>
    </source>
</evidence>
<evidence type="ECO:0000313" key="17">
    <source>
        <dbReference type="RefSeq" id="XP_020084404.1"/>
    </source>
</evidence>
<feature type="compositionally biased region" description="Polar residues" evidence="7">
    <location>
        <begin position="320"/>
        <end position="330"/>
    </location>
</feature>
<dbReference type="PANTHER" id="PTHR31312">
    <property type="entry name" value="TRANSCRIPTION ACTIVATOR GLK1"/>
    <property type="match status" value="1"/>
</dbReference>
<dbReference type="PROSITE" id="PS50110">
    <property type="entry name" value="RESPONSE_REGULATORY"/>
    <property type="match status" value="1"/>
</dbReference>
<dbReference type="GO" id="GO:0000160">
    <property type="term" value="P:phosphorelay signal transduction system"/>
    <property type="evidence" value="ECO:0007669"/>
    <property type="project" value="InterPro"/>
</dbReference>
<comment type="subcellular location">
    <subcellularLocation>
        <location evidence="1">Nucleus</location>
    </subcellularLocation>
</comment>
<evidence type="ECO:0000259" key="8">
    <source>
        <dbReference type="PROSITE" id="PS50110"/>
    </source>
</evidence>
<dbReference type="Proteomes" id="UP000515123">
    <property type="component" value="Linkage group 3"/>
</dbReference>
<keyword evidence="2" id="KW-0805">Transcription regulation</keyword>
<dbReference type="RefSeq" id="XP_020084400.1">
    <property type="nucleotide sequence ID" value="XM_020228811.1"/>
</dbReference>
<evidence type="ECO:0000313" key="15">
    <source>
        <dbReference type="RefSeq" id="XP_020084402.1"/>
    </source>
</evidence>
<dbReference type="SMART" id="SM00448">
    <property type="entry name" value="REC"/>
    <property type="match status" value="1"/>
</dbReference>
<keyword evidence="5" id="KW-0539">Nucleus</keyword>
<evidence type="ECO:0000256" key="7">
    <source>
        <dbReference type="SAM" id="MobiDB-lite"/>
    </source>
</evidence>
<gene>
    <name evidence="11 12 13 14 15 16 17" type="primary">LOC109707506</name>
</gene>
<feature type="region of interest" description="Disordered" evidence="7">
    <location>
        <begin position="320"/>
        <end position="339"/>
    </location>
</feature>
<comment type="caution">
    <text evidence="6">Lacks conserved residue(s) required for the propagation of feature annotation.</text>
</comment>
<dbReference type="Pfam" id="PF00249">
    <property type="entry name" value="Myb_DNA-binding"/>
    <property type="match status" value="1"/>
</dbReference>
<evidence type="ECO:0000313" key="14">
    <source>
        <dbReference type="RefSeq" id="XP_020084401.1"/>
    </source>
</evidence>
<dbReference type="OrthoDB" id="1907052at2759"/>
<feature type="domain" description="Response regulatory" evidence="8">
    <location>
        <begin position="19"/>
        <end position="132"/>
    </location>
</feature>
<dbReference type="RefSeq" id="XP_020084402.1">
    <property type="nucleotide sequence ID" value="XM_020228813.1"/>
</dbReference>
<dbReference type="RefSeq" id="XP_020084398.1">
    <property type="nucleotide sequence ID" value="XM_020228809.1"/>
</dbReference>
<dbReference type="InterPro" id="IPR044825">
    <property type="entry name" value="GLK1/2-like"/>
</dbReference>
<evidence type="ECO:0000313" key="11">
    <source>
        <dbReference type="RefSeq" id="XP_020084397.1"/>
    </source>
</evidence>
<proteinExistence type="predicted"/>
<accession>A0A6P5ELS5</accession>
<evidence type="ECO:0000256" key="2">
    <source>
        <dbReference type="ARBA" id="ARBA00023015"/>
    </source>
</evidence>
<reference evidence="10" key="1">
    <citation type="journal article" date="2015" name="Nat. Genet.">
        <title>The pineapple genome and the evolution of CAM photosynthesis.</title>
        <authorList>
            <person name="Ming R."/>
            <person name="VanBuren R."/>
            <person name="Wai C.M."/>
            <person name="Tang H."/>
            <person name="Schatz M.C."/>
            <person name="Bowers J.E."/>
            <person name="Lyons E."/>
            <person name="Wang M.L."/>
            <person name="Chen J."/>
            <person name="Biggers E."/>
            <person name="Zhang J."/>
            <person name="Huang L."/>
            <person name="Zhang L."/>
            <person name="Miao W."/>
            <person name="Zhang J."/>
            <person name="Ye Z."/>
            <person name="Miao C."/>
            <person name="Lin Z."/>
            <person name="Wang H."/>
            <person name="Zhou H."/>
            <person name="Yim W.C."/>
            <person name="Priest H.D."/>
            <person name="Zheng C."/>
            <person name="Woodhouse M."/>
            <person name="Edger P.P."/>
            <person name="Guyot R."/>
            <person name="Guo H.B."/>
            <person name="Guo H."/>
            <person name="Zheng G."/>
            <person name="Singh R."/>
            <person name="Sharma A."/>
            <person name="Min X."/>
            <person name="Zheng Y."/>
            <person name="Lee H."/>
            <person name="Gurtowski J."/>
            <person name="Sedlazeck F.J."/>
            <person name="Harkess A."/>
            <person name="McKain M.R."/>
            <person name="Liao Z."/>
            <person name="Fang J."/>
            <person name="Liu J."/>
            <person name="Zhang X."/>
            <person name="Zhang Q."/>
            <person name="Hu W."/>
            <person name="Qin Y."/>
            <person name="Wang K."/>
            <person name="Chen L.Y."/>
            <person name="Shirley N."/>
            <person name="Lin Y.R."/>
            <person name="Liu L.Y."/>
            <person name="Hernandez A.G."/>
            <person name="Wright C.L."/>
            <person name="Bulone V."/>
            <person name="Tuskan G.A."/>
            <person name="Heath K."/>
            <person name="Zee F."/>
            <person name="Moore P.H."/>
            <person name="Sunkar R."/>
            <person name="Leebens-Mack J.H."/>
            <person name="Mockler T."/>
            <person name="Bennetzen J.L."/>
            <person name="Freeling M."/>
            <person name="Sankoff D."/>
            <person name="Paterson A.H."/>
            <person name="Zhu X."/>
            <person name="Yang X."/>
            <person name="Smith J.A."/>
            <person name="Cushman J.C."/>
            <person name="Paull R.E."/>
            <person name="Yu Q."/>
        </authorList>
    </citation>
    <scope>NUCLEOTIDE SEQUENCE [LARGE SCALE GENOMIC DNA]</scope>
    <source>
        <strain evidence="10">cv. F153</strain>
    </source>
</reference>
<dbReference type="SUPFAM" id="SSF52172">
    <property type="entry name" value="CheY-like"/>
    <property type="match status" value="1"/>
</dbReference>
<dbReference type="RefSeq" id="XP_020084403.1">
    <property type="nucleotide sequence ID" value="XM_020228814.1"/>
</dbReference>
<dbReference type="GeneID" id="109707506"/>
<dbReference type="GO" id="GO:0045893">
    <property type="term" value="P:positive regulation of DNA-templated transcription"/>
    <property type="evidence" value="ECO:0007669"/>
    <property type="project" value="InterPro"/>
</dbReference>
<feature type="domain" description="HTH myb-type" evidence="9">
    <location>
        <begin position="334"/>
        <end position="393"/>
    </location>
</feature>
<feature type="compositionally biased region" description="Basic and acidic residues" evidence="7">
    <location>
        <begin position="162"/>
        <end position="192"/>
    </location>
</feature>
<evidence type="ECO:0000256" key="4">
    <source>
        <dbReference type="ARBA" id="ARBA00023163"/>
    </source>
</evidence>
<dbReference type="RefSeq" id="XP_020084404.1">
    <property type="nucleotide sequence ID" value="XM_020228815.1"/>
</dbReference>
<evidence type="ECO:0000256" key="3">
    <source>
        <dbReference type="ARBA" id="ARBA00023125"/>
    </source>
</evidence>
<dbReference type="Gene3D" id="3.40.50.2300">
    <property type="match status" value="1"/>
</dbReference>
<dbReference type="InterPro" id="IPR001789">
    <property type="entry name" value="Sig_transdc_resp-reg_receiver"/>
</dbReference>
<organism evidence="15">
    <name type="scientific">Ananas comosus</name>
    <name type="common">Pineapple</name>
    <name type="synonym">Ananas ananas</name>
    <dbReference type="NCBI Taxonomy" id="4615"/>
    <lineage>
        <taxon>Eukaryota</taxon>
        <taxon>Viridiplantae</taxon>
        <taxon>Streptophyta</taxon>
        <taxon>Embryophyta</taxon>
        <taxon>Tracheophyta</taxon>
        <taxon>Spermatophyta</taxon>
        <taxon>Magnoliopsida</taxon>
        <taxon>Liliopsida</taxon>
        <taxon>Poales</taxon>
        <taxon>Bromeliaceae</taxon>
        <taxon>Bromelioideae</taxon>
        <taxon>Ananas</taxon>
    </lineage>
</organism>
<evidence type="ECO:0000256" key="1">
    <source>
        <dbReference type="ARBA" id="ARBA00004123"/>
    </source>
</evidence>
<dbReference type="InterPro" id="IPR001005">
    <property type="entry name" value="SANT/Myb"/>
</dbReference>
<protein>
    <submittedName>
        <fullName evidence="11 12">Two-component response regulator-like APRR2 isoform X1</fullName>
    </submittedName>
</protein>
<dbReference type="AlphaFoldDB" id="A0A6P5ELS5"/>
<feature type="region of interest" description="Disordered" evidence="7">
    <location>
        <begin position="162"/>
        <end position="199"/>
    </location>
</feature>
<keyword evidence="4" id="KW-0804">Transcription</keyword>
<feature type="region of interest" description="Disordered" evidence="7">
    <location>
        <begin position="275"/>
        <end position="295"/>
    </location>
</feature>
<dbReference type="PROSITE" id="PS51294">
    <property type="entry name" value="HTH_MYB"/>
    <property type="match status" value="1"/>
</dbReference>
<dbReference type="InterPro" id="IPR011006">
    <property type="entry name" value="CheY-like_superfamily"/>
</dbReference>
<dbReference type="InterPro" id="IPR009057">
    <property type="entry name" value="Homeodomain-like_sf"/>
</dbReference>
<keyword evidence="3" id="KW-0238">DNA-binding</keyword>
<evidence type="ECO:0000313" key="10">
    <source>
        <dbReference type="Proteomes" id="UP000515123"/>
    </source>
</evidence>
<dbReference type="PANTHER" id="PTHR31312:SF4">
    <property type="entry name" value="TWO-COMPONENT RESPONSE REGULATOR-LIKE APRR2"/>
    <property type="match status" value="1"/>
</dbReference>
<dbReference type="GO" id="GO:0003700">
    <property type="term" value="F:DNA-binding transcription factor activity"/>
    <property type="evidence" value="ECO:0007669"/>
    <property type="project" value="InterPro"/>
</dbReference>
<keyword evidence="10" id="KW-1185">Reference proteome</keyword>
<evidence type="ECO:0000259" key="9">
    <source>
        <dbReference type="PROSITE" id="PS51294"/>
    </source>
</evidence>
<dbReference type="NCBIfam" id="TIGR01557">
    <property type="entry name" value="myb_SHAQKYF"/>
    <property type="match status" value="1"/>
</dbReference>
<dbReference type="Gene3D" id="1.10.10.60">
    <property type="entry name" value="Homeodomain-like"/>
    <property type="match status" value="1"/>
</dbReference>
<dbReference type="InterPro" id="IPR017930">
    <property type="entry name" value="Myb_dom"/>
</dbReference>
<evidence type="ECO:0000313" key="16">
    <source>
        <dbReference type="RefSeq" id="XP_020084403.1"/>
    </source>
</evidence>
<dbReference type="SUPFAM" id="SSF46689">
    <property type="entry name" value="Homeodomain-like"/>
    <property type="match status" value="1"/>
</dbReference>
<evidence type="ECO:0000313" key="12">
    <source>
        <dbReference type="RefSeq" id="XP_020084398.1"/>
    </source>
</evidence>
<evidence type="ECO:0000256" key="5">
    <source>
        <dbReference type="ARBA" id="ARBA00023242"/>
    </source>
</evidence>
<dbReference type="RefSeq" id="XP_020084397.1">
    <property type="nucleotide sequence ID" value="XM_020228808.1"/>
</dbReference>
<reference evidence="11 12" key="2">
    <citation type="submission" date="2025-04" db="UniProtKB">
        <authorList>
            <consortium name="RefSeq"/>
        </authorList>
    </citation>
    <scope>IDENTIFICATION</scope>
    <source>
        <tissue evidence="11 12">Leaf</tissue>
    </source>
</reference>
<sequence>MIPSTIDMVLWKDFPKGLRVLLLCEDPNSVAETKIKLEKMDYSVFSYSDIQDALEAILRKAESFHVALVEVTVDNSERTFEFLEMARDLPIIVISNDCCLSTTMQCIAHGAAEFLQKPLSEDKLRNIWQHVVHKAFNASESVTPKSLKPIKETVVSMLQLDTKDSEEKIKSQSKAEDAEKNHVDNDEYKTTTDRYPAPSTPKLKQVERMVNDENSQENKCLTDGMEDPKGFLEVRKFASSESKSVDDACTNSIGVLNTNRDALTSAKQREAACEEEVNSADSSRPDECSAVKASSPTSSNVNIECNLQSSFDDKKKNKSVFSSDSLTRGSKGNKKKMKQVDWTPELHKRFVQAVEQLGIDQAIPSKILELMKVEGLTRHNVASHLQKYRMNRRHILLKEDDRKWQTKGDPNSWGYIQRPLMAYPPLHPTYSVPPGHLYAPWVHPSYQPHGAQMWGHPGFHAWHPPLEMWHWKTYPGVQADAWGCPVIPQYGYSPNSHQRLPMNYNLDTISDRNRETKDANGFHLAEEVADEVVKEAMSKPWLPLPLGLKPPSTDAVLAELHRQGIRTVPPCARSARAPHR</sequence>
<dbReference type="RefSeq" id="XP_020084401.1">
    <property type="nucleotide sequence ID" value="XM_020228812.1"/>
</dbReference>
<dbReference type="GO" id="GO:0000976">
    <property type="term" value="F:transcription cis-regulatory region binding"/>
    <property type="evidence" value="ECO:0007669"/>
    <property type="project" value="TreeGrafter"/>
</dbReference>
<name>A0A6P5ELS5_ANACO</name>
<dbReference type="InterPro" id="IPR006447">
    <property type="entry name" value="Myb_dom_plants"/>
</dbReference>